<keyword evidence="1" id="KW-1133">Transmembrane helix</keyword>
<feature type="transmembrane region" description="Helical" evidence="1">
    <location>
        <begin position="20"/>
        <end position="39"/>
    </location>
</feature>
<accession>A0AAE3JQA1</accession>
<dbReference type="Proteomes" id="UP001200642">
    <property type="component" value="Unassembled WGS sequence"/>
</dbReference>
<dbReference type="PANTHER" id="PTHR31061:SF24">
    <property type="entry name" value="LD22376P"/>
    <property type="match status" value="1"/>
</dbReference>
<sequence>MGAIEKSILTGNRLFSLDFFRGLTMFLLIASDTHLFASLTNPVYQGTILYSIGQQFEHVPWTGLRFYDLIQPFFMFIVGVAIPYSYANRIKRGLTHSQIRKHVFQRSFLLLLLGWAMPCIDAGEIVFFFQNVLAQLSVTYLLAFLIMRKSTSTQIVVSFMLLAITEIIYRGFPIEGFNHPFVANENFGTWLDLQYGGASLDGHWVSFNAIPTTAHTIWGVLTAQLLMSKRAPMRKFKILVIAGLIGLAVGYALSPITPIIKRISTSSFVIVSGGWTILSLAFSYWLIDIKKYKNWTLFFAIVGMNSLFIYLFAQVGGVGFIRHLIQPFSKALFGFMEESAANIWTNLILLFFLWYLCYWLYKKKIFIKI</sequence>
<reference evidence="2" key="1">
    <citation type="submission" date="2023-02" db="EMBL/GenBank/DDBJ databases">
        <title>Genome of Flavobacteriaceae gen. nov. sp. strain F89.</title>
        <authorList>
            <person name="Wang Y."/>
        </authorList>
    </citation>
    <scope>NUCLEOTIDE SEQUENCE</scope>
    <source>
        <strain evidence="2">F89</strain>
    </source>
</reference>
<dbReference type="EMBL" id="JAIRBC010000018">
    <property type="protein sequence ID" value="MCG2461639.1"/>
    <property type="molecule type" value="Genomic_DNA"/>
</dbReference>
<keyword evidence="1" id="KW-0472">Membrane</keyword>
<organism evidence="2 3">
    <name type="scientific">Cerina litoralis</name>
    <dbReference type="NCBI Taxonomy" id="2874477"/>
    <lineage>
        <taxon>Bacteria</taxon>
        <taxon>Pseudomonadati</taxon>
        <taxon>Bacteroidota</taxon>
        <taxon>Flavobacteriia</taxon>
        <taxon>Flavobacteriales</taxon>
        <taxon>Flavobacteriaceae</taxon>
        <taxon>Cerina</taxon>
    </lineage>
</organism>
<proteinExistence type="predicted"/>
<dbReference type="PANTHER" id="PTHR31061">
    <property type="entry name" value="LD22376P"/>
    <property type="match status" value="1"/>
</dbReference>
<evidence type="ECO:0000313" key="2">
    <source>
        <dbReference type="EMBL" id="MCG2461639.1"/>
    </source>
</evidence>
<feature type="transmembrane region" description="Helical" evidence="1">
    <location>
        <begin position="298"/>
        <end position="321"/>
    </location>
</feature>
<evidence type="ECO:0000313" key="3">
    <source>
        <dbReference type="Proteomes" id="UP001200642"/>
    </source>
</evidence>
<name>A0AAE3JQA1_9FLAO</name>
<protein>
    <submittedName>
        <fullName evidence="2">DUF5009 domain-containing protein</fullName>
    </submittedName>
</protein>
<gene>
    <name evidence="2" type="ORF">K8352_12835</name>
</gene>
<feature type="transmembrane region" description="Helical" evidence="1">
    <location>
        <begin position="341"/>
        <end position="361"/>
    </location>
</feature>
<dbReference type="RefSeq" id="WP_317902782.1">
    <property type="nucleotide sequence ID" value="NZ_JAIRBC010000018.1"/>
</dbReference>
<comment type="caution">
    <text evidence="2">The sequence shown here is derived from an EMBL/GenBank/DDBJ whole genome shotgun (WGS) entry which is preliminary data.</text>
</comment>
<dbReference type="AlphaFoldDB" id="A0AAE3JQA1"/>
<feature type="transmembrane region" description="Helical" evidence="1">
    <location>
        <begin position="238"/>
        <end position="260"/>
    </location>
</feature>
<keyword evidence="1" id="KW-0812">Transmembrane</keyword>
<feature type="transmembrane region" description="Helical" evidence="1">
    <location>
        <begin position="108"/>
        <end position="126"/>
    </location>
</feature>
<feature type="transmembrane region" description="Helical" evidence="1">
    <location>
        <begin position="69"/>
        <end position="87"/>
    </location>
</feature>
<feature type="transmembrane region" description="Helical" evidence="1">
    <location>
        <begin position="266"/>
        <end position="286"/>
    </location>
</feature>
<keyword evidence="3" id="KW-1185">Reference proteome</keyword>
<evidence type="ECO:0000256" key="1">
    <source>
        <dbReference type="SAM" id="Phobius"/>
    </source>
</evidence>
<feature type="transmembrane region" description="Helical" evidence="1">
    <location>
        <begin position="155"/>
        <end position="172"/>
    </location>
</feature>